<dbReference type="HAMAP" id="MF_01915">
    <property type="entry name" value="LPS_assembly_LptC"/>
    <property type="match status" value="1"/>
</dbReference>
<name>A0A8I1W6P2_PLESH</name>
<accession>A0A8I1W6P2</accession>
<comment type="subunit">
    <text evidence="6">Component of the lipopolysaccharide transport and assembly complex. Interacts with LptA and the LptBFG transporter complex.</text>
</comment>
<evidence type="ECO:0000256" key="5">
    <source>
        <dbReference type="ARBA" id="ARBA00023136"/>
    </source>
</evidence>
<dbReference type="PANTHER" id="PTHR37481">
    <property type="entry name" value="LIPOPOLYSACCHARIDE EXPORT SYSTEM PROTEIN LPTC"/>
    <property type="match status" value="1"/>
</dbReference>
<reference evidence="7" key="1">
    <citation type="submission" date="2021-03" db="EMBL/GenBank/DDBJ databases">
        <title>Plesiomonas shigelloides zfcc0051, isolated from zebrafish feces.</title>
        <authorList>
            <person name="Vanderhoek Z."/>
            <person name="Gaulke C."/>
        </authorList>
    </citation>
    <scope>NUCLEOTIDE SEQUENCE</scope>
    <source>
        <strain evidence="7">Zfcc0051</strain>
    </source>
</reference>
<keyword evidence="4 6" id="KW-1133">Transmembrane helix</keyword>
<dbReference type="GO" id="GO:0030288">
    <property type="term" value="C:outer membrane-bounded periplasmic space"/>
    <property type="evidence" value="ECO:0007669"/>
    <property type="project" value="TreeGrafter"/>
</dbReference>
<evidence type="ECO:0000313" key="8">
    <source>
        <dbReference type="Proteomes" id="UP000664658"/>
    </source>
</evidence>
<comment type="caution">
    <text evidence="7">The sequence shown here is derived from an EMBL/GenBank/DDBJ whole genome shotgun (WGS) entry which is preliminary data.</text>
</comment>
<dbReference type="PANTHER" id="PTHR37481:SF1">
    <property type="entry name" value="LIPOPOLYSACCHARIDE EXPORT SYSTEM PROTEIN LPTC"/>
    <property type="match status" value="1"/>
</dbReference>
<dbReference type="RefSeq" id="WP_207541916.1">
    <property type="nucleotide sequence ID" value="NZ_JAFNAA010000006.1"/>
</dbReference>
<dbReference type="InterPro" id="IPR052363">
    <property type="entry name" value="LPS_export_LptC"/>
</dbReference>
<dbReference type="Gene3D" id="2.60.450.10">
    <property type="entry name" value="Lipopolysaccharide (LPS) transport protein A like domain"/>
    <property type="match status" value="1"/>
</dbReference>
<gene>
    <name evidence="6 7" type="primary">lptC</name>
    <name evidence="7" type="ORF">J2R62_07115</name>
</gene>
<dbReference type="GO" id="GO:0005886">
    <property type="term" value="C:plasma membrane"/>
    <property type="evidence" value="ECO:0007669"/>
    <property type="project" value="UniProtKB-SubCell"/>
</dbReference>
<dbReference type="GO" id="GO:0017089">
    <property type="term" value="F:glycolipid transfer activity"/>
    <property type="evidence" value="ECO:0007669"/>
    <property type="project" value="TreeGrafter"/>
</dbReference>
<dbReference type="Proteomes" id="UP000664658">
    <property type="component" value="Unassembled WGS sequence"/>
</dbReference>
<evidence type="ECO:0000256" key="2">
    <source>
        <dbReference type="ARBA" id="ARBA00022519"/>
    </source>
</evidence>
<proteinExistence type="inferred from homology"/>
<comment type="subcellular location">
    <subcellularLocation>
        <location evidence="6">Cell inner membrane</location>
        <topology evidence="6">Single-pass membrane protein</topology>
    </subcellularLocation>
</comment>
<protein>
    <recommendedName>
        <fullName evidence="6">Lipopolysaccharide export system protein LptC</fullName>
    </recommendedName>
</protein>
<dbReference type="EMBL" id="JAFNAA010000006">
    <property type="protein sequence ID" value="MBO1107991.1"/>
    <property type="molecule type" value="Genomic_DNA"/>
</dbReference>
<comment type="similarity">
    <text evidence="6">Belongs to the LptC family.</text>
</comment>
<keyword evidence="3 6" id="KW-0812">Transmembrane</keyword>
<dbReference type="NCBIfam" id="TIGR04409">
    <property type="entry name" value="LptC_YrbK"/>
    <property type="match status" value="1"/>
</dbReference>
<dbReference type="InterPro" id="IPR010664">
    <property type="entry name" value="LipoPS_assembly_LptC-rel"/>
</dbReference>
<dbReference type="AlphaFoldDB" id="A0A8I1W6P2"/>
<keyword evidence="2 6" id="KW-0997">Cell inner membrane</keyword>
<evidence type="ECO:0000256" key="1">
    <source>
        <dbReference type="ARBA" id="ARBA00022475"/>
    </source>
</evidence>
<evidence type="ECO:0000256" key="6">
    <source>
        <dbReference type="HAMAP-Rule" id="MF_01915"/>
    </source>
</evidence>
<dbReference type="Pfam" id="PF06835">
    <property type="entry name" value="LptC"/>
    <property type="match status" value="1"/>
</dbReference>
<comment type="function">
    <text evidence="6">Involved in the assembly of lipopolysaccharide (LPS). Required for the translocation of LPS from the inner membrane to the outer membrane. Facilitates the transfer of LPS from the inner membrane to the periplasmic protein LptA. Could be a docking site for LptA.</text>
</comment>
<evidence type="ECO:0000256" key="3">
    <source>
        <dbReference type="ARBA" id="ARBA00022692"/>
    </source>
</evidence>
<dbReference type="InterPro" id="IPR026265">
    <property type="entry name" value="LptC"/>
</dbReference>
<dbReference type="GO" id="GO:0015221">
    <property type="term" value="F:lipopolysaccharide transmembrane transporter activity"/>
    <property type="evidence" value="ECO:0007669"/>
    <property type="project" value="InterPro"/>
</dbReference>
<sequence length="185" mass="20601">MNIRWSLFLGAIALVLLGWLATNGGNEPTVPAPVQGDPSFWGNNMLTVVYDPTGKLHYKLVSTKVKYYAENGNTDFSQPLMTLYSAEGIPIWMVQAKDAVLTKDKMLYLKGDVEVNSLMPDSQLEKLETTQATINLTTQDITSDAKVTVYGANFTSVGLKMRGNLRNRTAELQEQVKSYYEIKKP</sequence>
<evidence type="ECO:0000313" key="7">
    <source>
        <dbReference type="EMBL" id="MBO1107991.1"/>
    </source>
</evidence>
<evidence type="ECO:0000256" key="4">
    <source>
        <dbReference type="ARBA" id="ARBA00022989"/>
    </source>
</evidence>
<dbReference type="GO" id="GO:0043165">
    <property type="term" value="P:Gram-negative-bacterium-type cell outer membrane assembly"/>
    <property type="evidence" value="ECO:0007669"/>
    <property type="project" value="UniProtKB-UniRule"/>
</dbReference>
<keyword evidence="5 6" id="KW-0472">Membrane</keyword>
<keyword evidence="1 6" id="KW-1003">Cell membrane</keyword>
<organism evidence="7 8">
    <name type="scientific">Plesiomonas shigelloides</name>
    <name type="common">Aeromonas shigelloides</name>
    <dbReference type="NCBI Taxonomy" id="703"/>
    <lineage>
        <taxon>Bacteria</taxon>
        <taxon>Pseudomonadati</taxon>
        <taxon>Pseudomonadota</taxon>
        <taxon>Gammaproteobacteria</taxon>
        <taxon>Enterobacterales</taxon>
        <taxon>Enterobacteriaceae</taxon>
        <taxon>Plesiomonas</taxon>
    </lineage>
</organism>